<protein>
    <submittedName>
        <fullName evidence="2">Lmo0937 family membrane protein</fullName>
    </submittedName>
</protein>
<gene>
    <name evidence="2" type="ORF">V5G21_05670</name>
</gene>
<dbReference type="Proteomes" id="UP001341136">
    <property type="component" value="Chromosome"/>
</dbReference>
<feature type="transmembrane region" description="Helical" evidence="1">
    <location>
        <begin position="6"/>
        <end position="39"/>
    </location>
</feature>
<proteinExistence type="predicted"/>
<reference evidence="2 3" key="1">
    <citation type="submission" date="2024-01" db="EMBL/GenBank/DDBJ databases">
        <title>Culturomics analysis of mouse respiratory tract.</title>
        <authorList>
            <person name="Phillips A.M."/>
            <person name="Collette N.M."/>
            <person name="Mageeney C.M."/>
            <person name="Sinha A."/>
            <person name="Hern K.E."/>
            <person name="Arkin A.P."/>
            <person name="Williams K.P."/>
            <person name="Branda S."/>
        </authorList>
    </citation>
    <scope>NUCLEOTIDE SEQUENCE [LARGE SCALE GENOMIC DNA]</scope>
    <source>
        <strain evidence="2 3">CP20</strain>
    </source>
</reference>
<keyword evidence="3" id="KW-1185">Reference proteome</keyword>
<dbReference type="InterPro" id="IPR043727">
    <property type="entry name" value="Lmo0937-like"/>
</dbReference>
<dbReference type="EMBL" id="CP144921">
    <property type="protein sequence ID" value="WWA31290.1"/>
    <property type="molecule type" value="Genomic_DNA"/>
</dbReference>
<keyword evidence="1" id="KW-0472">Membrane</keyword>
<keyword evidence="1" id="KW-0812">Transmembrane</keyword>
<keyword evidence="1" id="KW-1133">Transmembrane helix</keyword>
<evidence type="ECO:0000313" key="3">
    <source>
        <dbReference type="Proteomes" id="UP001341136"/>
    </source>
</evidence>
<dbReference type="Pfam" id="PF18919">
    <property type="entry name" value="DUF5670"/>
    <property type="match status" value="1"/>
</dbReference>
<accession>A0ABZ2CW32</accession>
<organism evidence="2 3">
    <name type="scientific">Shouchella rhizosphaerae</name>
    <dbReference type="NCBI Taxonomy" id="866786"/>
    <lineage>
        <taxon>Bacteria</taxon>
        <taxon>Bacillati</taxon>
        <taxon>Bacillota</taxon>
        <taxon>Bacilli</taxon>
        <taxon>Bacillales</taxon>
        <taxon>Bacillaceae</taxon>
        <taxon>Shouchella</taxon>
    </lineage>
</organism>
<evidence type="ECO:0000313" key="2">
    <source>
        <dbReference type="EMBL" id="WWA31290.1"/>
    </source>
</evidence>
<dbReference type="RefSeq" id="WP_153020492.1">
    <property type="nucleotide sequence ID" value="NZ_CP144921.1"/>
</dbReference>
<sequence>MLWTIIVIILVLWLLGLIADIGGGLINLLLIVALVVFIFQMLNMRKGKS</sequence>
<dbReference type="NCBIfam" id="NF033488">
    <property type="entry name" value="lmo0937_fam_TM"/>
    <property type="match status" value="1"/>
</dbReference>
<evidence type="ECO:0000256" key="1">
    <source>
        <dbReference type="SAM" id="Phobius"/>
    </source>
</evidence>
<name>A0ABZ2CW32_9BACI</name>